<feature type="transmembrane region" description="Helical" evidence="8">
    <location>
        <begin position="90"/>
        <end position="110"/>
    </location>
</feature>
<dbReference type="Proteomes" id="UP000198327">
    <property type="component" value="Unassembled WGS sequence"/>
</dbReference>
<feature type="transmembrane region" description="Helical" evidence="8">
    <location>
        <begin position="24"/>
        <end position="43"/>
    </location>
</feature>
<organism evidence="10 11">
    <name type="scientific">Rhodococcoides kyotonense</name>
    <dbReference type="NCBI Taxonomy" id="398843"/>
    <lineage>
        <taxon>Bacteria</taxon>
        <taxon>Bacillati</taxon>
        <taxon>Actinomycetota</taxon>
        <taxon>Actinomycetes</taxon>
        <taxon>Mycobacteriales</taxon>
        <taxon>Nocardiaceae</taxon>
        <taxon>Rhodococcoides</taxon>
    </lineage>
</organism>
<protein>
    <submittedName>
        <fullName evidence="10">MFS transporter, DHA2 family, lincomycin resistance protein</fullName>
    </submittedName>
</protein>
<dbReference type="PANTHER" id="PTHR42718:SF9">
    <property type="entry name" value="MAJOR FACILITATOR SUPERFAMILY MULTIDRUG TRANSPORTER MFSC"/>
    <property type="match status" value="1"/>
</dbReference>
<dbReference type="GO" id="GO:0022857">
    <property type="term" value="F:transmembrane transporter activity"/>
    <property type="evidence" value="ECO:0007669"/>
    <property type="project" value="InterPro"/>
</dbReference>
<dbReference type="OrthoDB" id="9812221at2"/>
<name>A0A239DUV5_9NOCA</name>
<evidence type="ECO:0000256" key="5">
    <source>
        <dbReference type="ARBA" id="ARBA00022692"/>
    </source>
</evidence>
<feature type="transmembrane region" description="Helical" evidence="8">
    <location>
        <begin position="348"/>
        <end position="366"/>
    </location>
</feature>
<evidence type="ECO:0000256" key="7">
    <source>
        <dbReference type="ARBA" id="ARBA00023136"/>
    </source>
</evidence>
<evidence type="ECO:0000256" key="6">
    <source>
        <dbReference type="ARBA" id="ARBA00022989"/>
    </source>
</evidence>
<dbReference type="InterPro" id="IPR036259">
    <property type="entry name" value="MFS_trans_sf"/>
</dbReference>
<proteinExistence type="inferred from homology"/>
<feature type="transmembrane region" description="Helical" evidence="8">
    <location>
        <begin position="372"/>
        <end position="390"/>
    </location>
</feature>
<gene>
    <name evidence="10" type="ORF">SAMN05421642_10247</name>
</gene>
<feature type="transmembrane region" description="Helical" evidence="8">
    <location>
        <begin position="150"/>
        <end position="171"/>
    </location>
</feature>
<dbReference type="GO" id="GO:0005886">
    <property type="term" value="C:plasma membrane"/>
    <property type="evidence" value="ECO:0007669"/>
    <property type="project" value="UniProtKB-SubCell"/>
</dbReference>
<feature type="transmembrane region" description="Helical" evidence="8">
    <location>
        <begin position="177"/>
        <end position="198"/>
    </location>
</feature>
<feature type="transmembrane region" description="Helical" evidence="8">
    <location>
        <begin position="452"/>
        <end position="475"/>
    </location>
</feature>
<dbReference type="SUPFAM" id="SSF103473">
    <property type="entry name" value="MFS general substrate transporter"/>
    <property type="match status" value="1"/>
</dbReference>
<keyword evidence="11" id="KW-1185">Reference proteome</keyword>
<dbReference type="RefSeq" id="WP_089243140.1">
    <property type="nucleotide sequence ID" value="NZ_FZOW01000002.1"/>
</dbReference>
<feature type="transmembrane region" description="Helical" evidence="8">
    <location>
        <begin position="280"/>
        <end position="307"/>
    </location>
</feature>
<dbReference type="Gene3D" id="1.20.1250.20">
    <property type="entry name" value="MFS general substrate transporter like domains"/>
    <property type="match status" value="1"/>
</dbReference>
<feature type="transmembrane region" description="Helical" evidence="8">
    <location>
        <begin position="63"/>
        <end position="83"/>
    </location>
</feature>
<feature type="transmembrane region" description="Helical" evidence="8">
    <location>
        <begin position="210"/>
        <end position="229"/>
    </location>
</feature>
<evidence type="ECO:0000256" key="2">
    <source>
        <dbReference type="ARBA" id="ARBA00008537"/>
    </source>
</evidence>
<reference evidence="11" key="1">
    <citation type="submission" date="2017-06" db="EMBL/GenBank/DDBJ databases">
        <authorList>
            <person name="Varghese N."/>
            <person name="Submissions S."/>
        </authorList>
    </citation>
    <scope>NUCLEOTIDE SEQUENCE [LARGE SCALE GENOMIC DNA]</scope>
    <source>
        <strain evidence="11">JCM 23211</strain>
    </source>
</reference>
<feature type="transmembrane region" description="Helical" evidence="8">
    <location>
        <begin position="411"/>
        <end position="432"/>
    </location>
</feature>
<comment type="subcellular location">
    <subcellularLocation>
        <location evidence="1">Cell membrane</location>
        <topology evidence="1">Multi-pass membrane protein</topology>
    </subcellularLocation>
</comment>
<dbReference type="InterPro" id="IPR020846">
    <property type="entry name" value="MFS_dom"/>
</dbReference>
<feature type="transmembrane region" description="Helical" evidence="8">
    <location>
        <begin position="241"/>
        <end position="259"/>
    </location>
</feature>
<comment type="similarity">
    <text evidence="2">Belongs to the major facilitator superfamily. EmrB family.</text>
</comment>
<dbReference type="CDD" id="cd17503">
    <property type="entry name" value="MFS_LmrB_MDR_like"/>
    <property type="match status" value="1"/>
</dbReference>
<dbReference type="InterPro" id="IPR011701">
    <property type="entry name" value="MFS"/>
</dbReference>
<feature type="transmembrane region" description="Helical" evidence="8">
    <location>
        <begin position="116"/>
        <end position="138"/>
    </location>
</feature>
<dbReference type="Gene3D" id="1.20.1720.10">
    <property type="entry name" value="Multidrug resistance protein D"/>
    <property type="match status" value="1"/>
</dbReference>
<dbReference type="NCBIfam" id="TIGR00711">
    <property type="entry name" value="efflux_EmrB"/>
    <property type="match status" value="1"/>
</dbReference>
<sequence length="487" mass="50903">MDTHAIDAAPDQQSAGPLSPASKLLIGVLVVASFVMILNETIMSVALPRLMVDLNITASTAQWLTTGFMLTMAVVIPVTGFLFQRFTLRQVFVAAMTLFSVGTLLAASAPGFELLLVGRVVQASGTAVMLPLLMNTVLNLVPAENRGKMMGVISIVIAVAPAIGPTISGIILDALDWRWMFWLVLPIALVAFGVGSALVKNVTPTRKATFDAFSVVLSALAFGGLIYGLSSIGHSAEESSVPVWIPLVVGVVALVMFVLRQIKRQASGQALLDLRPFATPTFSIGLGMLAISMMALFGALILLPLYLQNIRGLDTLTTGLMLLPGGLLMGVLAPFVGRAFDRIGPRPLVIPGIIVVSAALWLMTMLDAQSPLPMVVAIHCLMTAGLATVMTPMMTSSLGSLPAELYSHGSAIFNTLQQVAGAAGTALFVTVMTTTTTSRISSGTAELAANEAGIHTAFLCGGVVSLVAVAASFFVRRAATPHVHGNP</sequence>
<evidence type="ECO:0000259" key="9">
    <source>
        <dbReference type="PROSITE" id="PS50850"/>
    </source>
</evidence>
<evidence type="ECO:0000256" key="3">
    <source>
        <dbReference type="ARBA" id="ARBA00022448"/>
    </source>
</evidence>
<dbReference type="AlphaFoldDB" id="A0A239DUV5"/>
<dbReference type="EMBL" id="FZOW01000002">
    <property type="protein sequence ID" value="SNS36117.1"/>
    <property type="molecule type" value="Genomic_DNA"/>
</dbReference>
<keyword evidence="7 8" id="KW-0472">Membrane</keyword>
<dbReference type="PRINTS" id="PR01036">
    <property type="entry name" value="TCRTETB"/>
</dbReference>
<evidence type="ECO:0000313" key="10">
    <source>
        <dbReference type="EMBL" id="SNS36117.1"/>
    </source>
</evidence>
<evidence type="ECO:0000256" key="1">
    <source>
        <dbReference type="ARBA" id="ARBA00004651"/>
    </source>
</evidence>
<feature type="domain" description="Major facilitator superfamily (MFS) profile" evidence="9">
    <location>
        <begin position="25"/>
        <end position="480"/>
    </location>
</feature>
<keyword evidence="3" id="KW-0813">Transport</keyword>
<dbReference type="STRING" id="398843.A3K89_04605"/>
<evidence type="ECO:0000313" key="11">
    <source>
        <dbReference type="Proteomes" id="UP000198327"/>
    </source>
</evidence>
<keyword evidence="6 8" id="KW-1133">Transmembrane helix</keyword>
<evidence type="ECO:0000256" key="4">
    <source>
        <dbReference type="ARBA" id="ARBA00022475"/>
    </source>
</evidence>
<dbReference type="PANTHER" id="PTHR42718">
    <property type="entry name" value="MAJOR FACILITATOR SUPERFAMILY MULTIDRUG TRANSPORTER MFSC"/>
    <property type="match status" value="1"/>
</dbReference>
<keyword evidence="5 8" id="KW-0812">Transmembrane</keyword>
<feature type="transmembrane region" description="Helical" evidence="8">
    <location>
        <begin position="319"/>
        <end position="336"/>
    </location>
</feature>
<dbReference type="Pfam" id="PF07690">
    <property type="entry name" value="MFS_1"/>
    <property type="match status" value="1"/>
</dbReference>
<dbReference type="PROSITE" id="PS50850">
    <property type="entry name" value="MFS"/>
    <property type="match status" value="1"/>
</dbReference>
<evidence type="ECO:0000256" key="8">
    <source>
        <dbReference type="SAM" id="Phobius"/>
    </source>
</evidence>
<dbReference type="InterPro" id="IPR004638">
    <property type="entry name" value="EmrB-like"/>
</dbReference>
<accession>A0A239DUV5</accession>
<keyword evidence="4" id="KW-1003">Cell membrane</keyword>